<keyword evidence="11" id="KW-1185">Reference proteome</keyword>
<feature type="transmembrane region" description="Helical" evidence="8">
    <location>
        <begin position="109"/>
        <end position="128"/>
    </location>
</feature>
<dbReference type="Pfam" id="PF13231">
    <property type="entry name" value="PMT_2"/>
    <property type="match status" value="1"/>
</dbReference>
<dbReference type="GO" id="GO:0016763">
    <property type="term" value="F:pentosyltransferase activity"/>
    <property type="evidence" value="ECO:0007669"/>
    <property type="project" value="TreeGrafter"/>
</dbReference>
<keyword evidence="2" id="KW-1003">Cell membrane</keyword>
<evidence type="ECO:0000256" key="4">
    <source>
        <dbReference type="ARBA" id="ARBA00022679"/>
    </source>
</evidence>
<feature type="transmembrane region" description="Helical" evidence="8">
    <location>
        <begin position="159"/>
        <end position="190"/>
    </location>
</feature>
<dbReference type="AlphaFoldDB" id="A0A2V5L4F6"/>
<gene>
    <name evidence="10" type="ORF">CVV68_21540</name>
</gene>
<feature type="transmembrane region" description="Helical" evidence="8">
    <location>
        <begin position="202"/>
        <end position="221"/>
    </location>
</feature>
<keyword evidence="6 8" id="KW-1133">Transmembrane helix</keyword>
<dbReference type="OrthoDB" id="5166595at2"/>
<dbReference type="EMBL" id="QJVD01000046">
    <property type="protein sequence ID" value="PYI64583.1"/>
    <property type="molecule type" value="Genomic_DNA"/>
</dbReference>
<name>A0A2V5L4F6_9MICC</name>
<evidence type="ECO:0000256" key="2">
    <source>
        <dbReference type="ARBA" id="ARBA00022475"/>
    </source>
</evidence>
<sequence length="504" mass="53382">MVRVGQARGPRLPTGVLVTAGVLVIALMVVAGWYGFHRDEYYFVVTGQHPAIAAPDNPMLVPYLAAGWYALVGANLWAFRILPALAAGSYVVLGGLIGREFSSSRAHQLGAAAATGLLAIVLATGHLFGTTVFDMLATAAALWMLLRALRSTPQRWEPWIGFGVLTGVAMEIKVLAALVMLCCLAGILVLGPRRPLASAKPWIAAVIALVLAAPNLLWQAAHGWPQLVIAQDIASGGSGSSTSRAALIPVTALEIGPVICLVLVIGVVRLVRMPWRRNRYGWLAAGFLIFLALMLASGGKAYYPAAFYPALMAAGAGPVVDWVSRRPWRRILGGLLVAVSIIITVGLTLPVFPVGSALFKVGMGPNPDMGETVGWDGYIRTVATVAAAIPPEEQPHTIVLASNYGEAGALYLARAGGTTRLPPVYSGNNAFWYWGPPPESATDAIVVGDFPAAQLHAWYASCTLRARLHSPSGVGNSEDGAPVQWCTGHTMPWTRLWPQVEKLG</sequence>
<keyword evidence="4" id="KW-0808">Transferase</keyword>
<evidence type="ECO:0000313" key="11">
    <source>
        <dbReference type="Proteomes" id="UP000247832"/>
    </source>
</evidence>
<evidence type="ECO:0000256" key="6">
    <source>
        <dbReference type="ARBA" id="ARBA00022989"/>
    </source>
</evidence>
<feature type="domain" description="Glycosyltransferase RgtA/B/C/D-like" evidence="9">
    <location>
        <begin position="56"/>
        <end position="218"/>
    </location>
</feature>
<evidence type="ECO:0000259" key="9">
    <source>
        <dbReference type="Pfam" id="PF13231"/>
    </source>
</evidence>
<feature type="transmembrane region" description="Helical" evidence="8">
    <location>
        <begin position="77"/>
        <end position="97"/>
    </location>
</feature>
<evidence type="ECO:0000256" key="8">
    <source>
        <dbReference type="SAM" id="Phobius"/>
    </source>
</evidence>
<feature type="transmembrane region" description="Helical" evidence="8">
    <location>
        <begin position="280"/>
        <end position="299"/>
    </location>
</feature>
<evidence type="ECO:0000313" key="10">
    <source>
        <dbReference type="EMBL" id="PYI64583.1"/>
    </source>
</evidence>
<feature type="transmembrane region" description="Helical" evidence="8">
    <location>
        <begin position="305"/>
        <end position="323"/>
    </location>
</feature>
<feature type="transmembrane region" description="Helical" evidence="8">
    <location>
        <begin position="335"/>
        <end position="359"/>
    </location>
</feature>
<reference evidence="10 11" key="1">
    <citation type="submission" date="2018-05" db="EMBL/GenBank/DDBJ databases">
        <title>Genetic diversity of glacier-inhabiting Cryobacterium bacteria in China and description of Cryobacterium mengkeensis sp. nov. and Arthrobacter glacialis sp. nov.</title>
        <authorList>
            <person name="Liu Q."/>
            <person name="Xin Y.-H."/>
        </authorList>
    </citation>
    <scope>NUCLEOTIDE SEQUENCE [LARGE SCALE GENOMIC DNA]</scope>
    <source>
        <strain evidence="10 11">LI2</strain>
    </source>
</reference>
<keyword evidence="5 8" id="KW-0812">Transmembrane</keyword>
<evidence type="ECO:0000256" key="3">
    <source>
        <dbReference type="ARBA" id="ARBA00022676"/>
    </source>
</evidence>
<dbReference type="InterPro" id="IPR050297">
    <property type="entry name" value="LipidA_mod_glycosyltrf_83"/>
</dbReference>
<evidence type="ECO:0000256" key="5">
    <source>
        <dbReference type="ARBA" id="ARBA00022692"/>
    </source>
</evidence>
<feature type="transmembrane region" description="Helical" evidence="8">
    <location>
        <begin position="246"/>
        <end position="268"/>
    </location>
</feature>
<protein>
    <recommendedName>
        <fullName evidence="9">Glycosyltransferase RgtA/B/C/D-like domain-containing protein</fullName>
    </recommendedName>
</protein>
<dbReference type="PANTHER" id="PTHR33908:SF11">
    <property type="entry name" value="MEMBRANE PROTEIN"/>
    <property type="match status" value="1"/>
</dbReference>
<dbReference type="Proteomes" id="UP000247832">
    <property type="component" value="Unassembled WGS sequence"/>
</dbReference>
<organism evidence="10 11">
    <name type="scientific">Arthrobacter livingstonensis</name>
    <dbReference type="NCBI Taxonomy" id="670078"/>
    <lineage>
        <taxon>Bacteria</taxon>
        <taxon>Bacillati</taxon>
        <taxon>Actinomycetota</taxon>
        <taxon>Actinomycetes</taxon>
        <taxon>Micrococcales</taxon>
        <taxon>Micrococcaceae</taxon>
        <taxon>Arthrobacter</taxon>
    </lineage>
</organism>
<feature type="transmembrane region" description="Helical" evidence="8">
    <location>
        <begin position="12"/>
        <end position="36"/>
    </location>
</feature>
<keyword evidence="3" id="KW-0328">Glycosyltransferase</keyword>
<evidence type="ECO:0000256" key="1">
    <source>
        <dbReference type="ARBA" id="ARBA00004651"/>
    </source>
</evidence>
<proteinExistence type="predicted"/>
<comment type="subcellular location">
    <subcellularLocation>
        <location evidence="1">Cell membrane</location>
        <topology evidence="1">Multi-pass membrane protein</topology>
    </subcellularLocation>
</comment>
<dbReference type="PANTHER" id="PTHR33908">
    <property type="entry name" value="MANNOSYLTRANSFERASE YKCB-RELATED"/>
    <property type="match status" value="1"/>
</dbReference>
<accession>A0A2V5L4F6</accession>
<keyword evidence="7 8" id="KW-0472">Membrane</keyword>
<dbReference type="GO" id="GO:0005886">
    <property type="term" value="C:plasma membrane"/>
    <property type="evidence" value="ECO:0007669"/>
    <property type="project" value="UniProtKB-SubCell"/>
</dbReference>
<dbReference type="GO" id="GO:0009103">
    <property type="term" value="P:lipopolysaccharide biosynthetic process"/>
    <property type="evidence" value="ECO:0007669"/>
    <property type="project" value="UniProtKB-ARBA"/>
</dbReference>
<comment type="caution">
    <text evidence="10">The sequence shown here is derived from an EMBL/GenBank/DDBJ whole genome shotgun (WGS) entry which is preliminary data.</text>
</comment>
<evidence type="ECO:0000256" key="7">
    <source>
        <dbReference type="ARBA" id="ARBA00023136"/>
    </source>
</evidence>
<dbReference type="InterPro" id="IPR038731">
    <property type="entry name" value="RgtA/B/C-like"/>
</dbReference>